<feature type="non-terminal residue" evidence="4">
    <location>
        <position position="1"/>
    </location>
</feature>
<evidence type="ECO:0000313" key="4">
    <source>
        <dbReference type="EMBL" id="SPM28108.1"/>
    </source>
</evidence>
<sequence length="212" mass="23052">VGKSEQMRELYDGKSAAERMAERRARLIDAGFVLFGERGYADTSIRAILHQSGLRDRYFGESFADLDSLLAAVYEQLVNEEIAACRAAIDATSGGSQGARAMIDCLTRSLQGSPGRARIKLREVISAGPVSRKTRQEGIYGLAKLVAELLPPAPQVSSRDRLLLAVGVVAAADEYLLAWINQERRVSRQNVVDLVTLVFDSISARLTASAAR</sequence>
<dbReference type="Proteomes" id="UP000241595">
    <property type="component" value="Unassembled WGS sequence"/>
</dbReference>
<keyword evidence="5" id="KW-1185">Reference proteome</keyword>
<dbReference type="PROSITE" id="PS50977">
    <property type="entry name" value="HTH_TETR_2"/>
    <property type="match status" value="1"/>
</dbReference>
<proteinExistence type="predicted"/>
<dbReference type="GO" id="GO:0003677">
    <property type="term" value="F:DNA binding"/>
    <property type="evidence" value="ECO:0007669"/>
    <property type="project" value="UniProtKB-UniRule"/>
</dbReference>
<dbReference type="InterPro" id="IPR009057">
    <property type="entry name" value="Homeodomain-like_sf"/>
</dbReference>
<evidence type="ECO:0000313" key="5">
    <source>
        <dbReference type="Proteomes" id="UP000241595"/>
    </source>
</evidence>
<dbReference type="SUPFAM" id="SSF46689">
    <property type="entry name" value="Homeodomain-like"/>
    <property type="match status" value="1"/>
</dbReference>
<protein>
    <recommendedName>
        <fullName evidence="3">HTH tetR-type domain-containing protein</fullName>
    </recommendedName>
</protein>
<dbReference type="Gene3D" id="1.10.357.10">
    <property type="entry name" value="Tetracycline Repressor, domain 2"/>
    <property type="match status" value="1"/>
</dbReference>
<gene>
    <name evidence="4" type="ORF">MTAB308_1593</name>
</gene>
<dbReference type="AlphaFoldDB" id="A0A2U3N9A4"/>
<evidence type="ECO:0000256" key="2">
    <source>
        <dbReference type="PROSITE-ProRule" id="PRU00335"/>
    </source>
</evidence>
<dbReference type="EMBL" id="FTRV01000011">
    <property type="protein sequence ID" value="SPM28108.1"/>
    <property type="molecule type" value="Genomic_DNA"/>
</dbReference>
<name>A0A2U3N9A4_9MYCO</name>
<evidence type="ECO:0000256" key="1">
    <source>
        <dbReference type="ARBA" id="ARBA00023125"/>
    </source>
</evidence>
<dbReference type="InterPro" id="IPR001647">
    <property type="entry name" value="HTH_TetR"/>
</dbReference>
<feature type="domain" description="HTH tetR-type" evidence="3">
    <location>
        <begin position="21"/>
        <end position="81"/>
    </location>
</feature>
<reference evidence="4 5" key="1">
    <citation type="submission" date="2017-01" db="EMBL/GenBank/DDBJ databases">
        <authorList>
            <consortium name="Urmite Genomes"/>
        </authorList>
    </citation>
    <scope>NUCLEOTIDE SEQUENCE [LARGE SCALE GENOMIC DNA]</scope>
    <source>
        <strain evidence="4 5">AB308</strain>
    </source>
</reference>
<accession>A0A2U3N9A4</accession>
<evidence type="ECO:0000259" key="3">
    <source>
        <dbReference type="PROSITE" id="PS50977"/>
    </source>
</evidence>
<organism evidence="4 5">
    <name type="scientific">Mycobacterium terramassiliense</name>
    <dbReference type="NCBI Taxonomy" id="1841859"/>
    <lineage>
        <taxon>Bacteria</taxon>
        <taxon>Bacillati</taxon>
        <taxon>Actinomycetota</taxon>
        <taxon>Actinomycetes</taxon>
        <taxon>Mycobacteriales</taxon>
        <taxon>Mycobacteriaceae</taxon>
        <taxon>Mycobacterium</taxon>
    </lineage>
</organism>
<dbReference type="STRING" id="1841859.GCA_900157385_01588"/>
<keyword evidence="1 2" id="KW-0238">DNA-binding</keyword>
<feature type="DNA-binding region" description="H-T-H motif" evidence="2">
    <location>
        <begin position="44"/>
        <end position="63"/>
    </location>
</feature>